<comment type="caution">
    <text evidence="1">The sequence shown here is derived from an EMBL/GenBank/DDBJ whole genome shotgun (WGS) entry which is preliminary data.</text>
</comment>
<reference evidence="1 2" key="1">
    <citation type="journal article" date="2021" name="Sci. Rep.">
        <title>The distribution of antibiotic resistance genes in chicken gut microbiota commensals.</title>
        <authorList>
            <person name="Juricova H."/>
            <person name="Matiasovicova J."/>
            <person name="Kubasova T."/>
            <person name="Cejkova D."/>
            <person name="Rychlik I."/>
        </authorList>
    </citation>
    <scope>NUCLEOTIDE SEQUENCE [LARGE SCALE GENOMIC DNA]</scope>
    <source>
        <strain evidence="1 2">An810</strain>
    </source>
</reference>
<evidence type="ECO:0000313" key="1">
    <source>
        <dbReference type="EMBL" id="MBM6754165.1"/>
    </source>
</evidence>
<sequence>MASKTQTVKFEVYMTCDSDGNPLNIEELLKSINKINDRDKKIVTQYGIPTRLDEFHEVIVDSATLRKFSNMKLLYFHMSKLRDDPIAVTRQEVDELSDLDLDADEYIAEDINCLFDTENCILFIQRNFHSLSVSGVAFYLKKMYERLEKAKEDFNVDDFEELSLEFQPVPDKKALKGIQKSDNIRTLELTFANANVQKFSTGIAKYLGGFKQLFDSLGGARISINLSAGSPKNKSLKAGDIHELAKNIESGKSLFSSAIIRGKEGDMPIEKYDLINGKLFVTHKFSSVKSEDGKTKKMHLRPDSVEDVMKNIYLRESEDRTESLLEETLRNIN</sequence>
<dbReference type="Pfam" id="PF20505">
    <property type="entry name" value="DUF6731"/>
    <property type="match status" value="1"/>
</dbReference>
<dbReference type="Proteomes" id="UP000776629">
    <property type="component" value="Unassembled WGS sequence"/>
</dbReference>
<organism evidence="1 2">
    <name type="scientific">Limosilactobacillus alvi</name>
    <dbReference type="NCBI Taxonomy" id="990412"/>
    <lineage>
        <taxon>Bacteria</taxon>
        <taxon>Bacillati</taxon>
        <taxon>Bacillota</taxon>
        <taxon>Bacilli</taxon>
        <taxon>Lactobacillales</taxon>
        <taxon>Lactobacillaceae</taxon>
        <taxon>Limosilactobacillus</taxon>
    </lineage>
</organism>
<protein>
    <submittedName>
        <fullName evidence="1">Uncharacterized protein</fullName>
    </submittedName>
</protein>
<dbReference type="RefSeq" id="WP_204776527.1">
    <property type="nucleotide sequence ID" value="NZ_JACJJQ010000020.1"/>
</dbReference>
<dbReference type="InterPro" id="IPR046618">
    <property type="entry name" value="DUF6731"/>
</dbReference>
<evidence type="ECO:0000313" key="2">
    <source>
        <dbReference type="Proteomes" id="UP000776629"/>
    </source>
</evidence>
<name>A0ABS2EP56_9LACO</name>
<proteinExistence type="predicted"/>
<keyword evidence="2" id="KW-1185">Reference proteome</keyword>
<accession>A0ABS2EP56</accession>
<dbReference type="EMBL" id="JACJJQ010000020">
    <property type="protein sequence ID" value="MBM6754165.1"/>
    <property type="molecule type" value="Genomic_DNA"/>
</dbReference>
<gene>
    <name evidence="1" type="ORF">H5993_05260</name>
</gene>